<dbReference type="GO" id="GO:0005993">
    <property type="term" value="P:trehalose catabolic process"/>
    <property type="evidence" value="ECO:0007669"/>
    <property type="project" value="TreeGrafter"/>
</dbReference>
<dbReference type="PANTHER" id="PTHR23403">
    <property type="entry name" value="TREHALASE"/>
    <property type="match status" value="1"/>
</dbReference>
<dbReference type="Gene3D" id="1.50.10.10">
    <property type="match status" value="1"/>
</dbReference>
<dbReference type="EMBL" id="JAGMVJ010000023">
    <property type="protein sequence ID" value="KAH7072520.1"/>
    <property type="molecule type" value="Genomic_DNA"/>
</dbReference>
<dbReference type="InterPro" id="IPR008928">
    <property type="entry name" value="6-hairpin_glycosidase_sf"/>
</dbReference>
<evidence type="ECO:0000256" key="2">
    <source>
        <dbReference type="ARBA" id="ARBA00022801"/>
    </source>
</evidence>
<evidence type="ECO:0000256" key="1">
    <source>
        <dbReference type="ARBA" id="ARBA00005615"/>
    </source>
</evidence>
<name>A0A8K0QUU0_9PLEO</name>
<keyword evidence="3 4" id="KW-0326">Glycosidase</keyword>
<keyword evidence="5" id="KW-0732">Signal</keyword>
<comment type="similarity">
    <text evidence="1 4">Belongs to the glycosyl hydrolase 37 family.</text>
</comment>
<dbReference type="AlphaFoldDB" id="A0A8K0QUU0"/>
<organism evidence="6 7">
    <name type="scientific">Paraphoma chrysanthemicola</name>
    <dbReference type="NCBI Taxonomy" id="798071"/>
    <lineage>
        <taxon>Eukaryota</taxon>
        <taxon>Fungi</taxon>
        <taxon>Dikarya</taxon>
        <taxon>Ascomycota</taxon>
        <taxon>Pezizomycotina</taxon>
        <taxon>Dothideomycetes</taxon>
        <taxon>Pleosporomycetidae</taxon>
        <taxon>Pleosporales</taxon>
        <taxon>Pleosporineae</taxon>
        <taxon>Phaeosphaeriaceae</taxon>
        <taxon>Paraphoma</taxon>
    </lineage>
</organism>
<keyword evidence="2 4" id="KW-0378">Hydrolase</keyword>
<evidence type="ECO:0000256" key="5">
    <source>
        <dbReference type="SAM" id="SignalP"/>
    </source>
</evidence>
<proteinExistence type="inferred from homology"/>
<dbReference type="Proteomes" id="UP000813461">
    <property type="component" value="Unassembled WGS sequence"/>
</dbReference>
<reference evidence="6" key="1">
    <citation type="journal article" date="2021" name="Nat. Commun.">
        <title>Genetic determinants of endophytism in the Arabidopsis root mycobiome.</title>
        <authorList>
            <person name="Mesny F."/>
            <person name="Miyauchi S."/>
            <person name="Thiergart T."/>
            <person name="Pickel B."/>
            <person name="Atanasova L."/>
            <person name="Karlsson M."/>
            <person name="Huettel B."/>
            <person name="Barry K.W."/>
            <person name="Haridas S."/>
            <person name="Chen C."/>
            <person name="Bauer D."/>
            <person name="Andreopoulos W."/>
            <person name="Pangilinan J."/>
            <person name="LaButti K."/>
            <person name="Riley R."/>
            <person name="Lipzen A."/>
            <person name="Clum A."/>
            <person name="Drula E."/>
            <person name="Henrissat B."/>
            <person name="Kohler A."/>
            <person name="Grigoriev I.V."/>
            <person name="Martin F.M."/>
            <person name="Hacquard S."/>
        </authorList>
    </citation>
    <scope>NUCLEOTIDE SEQUENCE</scope>
    <source>
        <strain evidence="6">MPI-SDFR-AT-0120</strain>
    </source>
</reference>
<protein>
    <recommendedName>
        <fullName evidence="4">Trehalase</fullName>
        <ecNumber evidence="4">3.2.1.28</ecNumber>
    </recommendedName>
    <alternativeName>
        <fullName evidence="4">Alpha-trehalose glucohydrolase</fullName>
    </alternativeName>
</protein>
<dbReference type="GO" id="GO:0004555">
    <property type="term" value="F:alpha,alpha-trehalase activity"/>
    <property type="evidence" value="ECO:0007669"/>
    <property type="project" value="UniProtKB-EC"/>
</dbReference>
<feature type="signal peptide" evidence="5">
    <location>
        <begin position="1"/>
        <end position="21"/>
    </location>
</feature>
<dbReference type="Pfam" id="PF01204">
    <property type="entry name" value="Trehalase"/>
    <property type="match status" value="1"/>
</dbReference>
<evidence type="ECO:0000313" key="6">
    <source>
        <dbReference type="EMBL" id="KAH7072520.1"/>
    </source>
</evidence>
<keyword evidence="7" id="KW-1185">Reference proteome</keyword>
<dbReference type="PANTHER" id="PTHR23403:SF1">
    <property type="entry name" value="TREHALASE"/>
    <property type="match status" value="1"/>
</dbReference>
<dbReference type="InterPro" id="IPR018232">
    <property type="entry name" value="Glyco_hydro_37_CS"/>
</dbReference>
<comment type="catalytic activity">
    <reaction evidence="4">
        <text>alpha,alpha-trehalose + H2O = alpha-D-glucose + beta-D-glucose</text>
        <dbReference type="Rhea" id="RHEA:32675"/>
        <dbReference type="ChEBI" id="CHEBI:15377"/>
        <dbReference type="ChEBI" id="CHEBI:15903"/>
        <dbReference type="ChEBI" id="CHEBI:16551"/>
        <dbReference type="ChEBI" id="CHEBI:17925"/>
        <dbReference type="EC" id="3.2.1.28"/>
    </reaction>
</comment>
<accession>A0A8K0QUU0</accession>
<comment type="caution">
    <text evidence="6">The sequence shown here is derived from an EMBL/GenBank/DDBJ whole genome shotgun (WGS) entry which is preliminary data.</text>
</comment>
<gene>
    <name evidence="6" type="ORF">FB567DRAFT_612016</name>
</gene>
<evidence type="ECO:0000256" key="4">
    <source>
        <dbReference type="RuleBase" id="RU361180"/>
    </source>
</evidence>
<dbReference type="InterPro" id="IPR001661">
    <property type="entry name" value="Glyco_hydro_37"/>
</dbReference>
<evidence type="ECO:0000256" key="3">
    <source>
        <dbReference type="ARBA" id="ARBA00023295"/>
    </source>
</evidence>
<dbReference type="PRINTS" id="PR00744">
    <property type="entry name" value="GLHYDRLASE37"/>
</dbReference>
<dbReference type="SUPFAM" id="SSF48208">
    <property type="entry name" value="Six-hairpin glycosidases"/>
    <property type="match status" value="1"/>
</dbReference>
<dbReference type="OrthoDB" id="3542292at2759"/>
<evidence type="ECO:0000313" key="7">
    <source>
        <dbReference type="Proteomes" id="UP000813461"/>
    </source>
</evidence>
<dbReference type="PROSITE" id="PS00928">
    <property type="entry name" value="TREHALASE_2"/>
    <property type="match status" value="1"/>
</dbReference>
<dbReference type="InterPro" id="IPR012341">
    <property type="entry name" value="6hp_glycosidase-like_sf"/>
</dbReference>
<sequence>MKSSMRSLTTALLAGAQLTSALYTNGSVIAPCDSPIYCYGDLLREIELARPFADSKTFVDLPTIRPLNEVLTAFRNLSRPIQNNTALNNFLTTYFGEAGSELEPLPEDELEVQPDFLGSVNSSVVEDFTRQVIDIWPDLTRRYVGAGNCTGCVTSFIPVNRTFVVAGGRFREPYYWDSFWVIEGLLRTQGSFTQIAENIIENFLDLVEEIGFVPNGARRYYENRSQPPLLTQMVRIYVEYTQNYTLLERALPILEKEYEFWVNNRTVTLERGGRNISLNHYAVSNTQPRPESYYEDYVTANNRTYFNEEGQQFNASLQLNDTEKATLYANLASGAESGWDYSLRWVKNPNDAVNDNSFPLRTLNTVNILPVELNSILYHNEITIAEFHRREGNYSAAREWAGRAKNRSDAMTTLLWNQEHYSYFDYNLTSSSQNIYTLADNTSTPLSTQGAPEGQQIWFQISQFYPFWTGAAPESIKDDPSAMRRVFARVEELLESRDGAIAATNLVSGQQWDEPNVWPPLQYILMKGLLNTPLEVSEDDDEQTTEDYVWTQELALQLGQRYVDSLYCTWRVTGGATEDVPQLPGAQGNGTIFEKYADESTNAAGGGGEYEVVEGFGWSNGVLIWAVDQFGEKLQTPDCGNITAANLGGGDAKKKRSAVELSKRDAKWIKNMKRGPKKLR</sequence>
<dbReference type="EC" id="3.2.1.28" evidence="4"/>
<feature type="chain" id="PRO_5035480458" description="Trehalase" evidence="5">
    <location>
        <begin position="22"/>
        <end position="680"/>
    </location>
</feature>